<dbReference type="SMART" id="SM00823">
    <property type="entry name" value="PKS_PP"/>
    <property type="match status" value="1"/>
</dbReference>
<organism evidence="6 7">
    <name type="scientific">Micromonospora radicis</name>
    <dbReference type="NCBI Taxonomy" id="1894971"/>
    <lineage>
        <taxon>Bacteria</taxon>
        <taxon>Bacillati</taxon>
        <taxon>Actinomycetota</taxon>
        <taxon>Actinomycetes</taxon>
        <taxon>Micromonosporales</taxon>
        <taxon>Micromonosporaceae</taxon>
        <taxon>Micromonospora</taxon>
    </lineage>
</organism>
<dbReference type="PROSITE" id="PS50075">
    <property type="entry name" value="CARRIER"/>
    <property type="match status" value="1"/>
</dbReference>
<evidence type="ECO:0000313" key="6">
    <source>
        <dbReference type="EMBL" id="RIV41484.1"/>
    </source>
</evidence>
<feature type="region of interest" description="Disordered" evidence="4">
    <location>
        <begin position="71"/>
        <end position="97"/>
    </location>
</feature>
<dbReference type="InterPro" id="IPR036736">
    <property type="entry name" value="ACP-like_sf"/>
</dbReference>
<dbReference type="GO" id="GO:0043041">
    <property type="term" value="P:amino acid activation for nonribosomal peptide biosynthetic process"/>
    <property type="evidence" value="ECO:0007669"/>
    <property type="project" value="TreeGrafter"/>
</dbReference>
<dbReference type="GO" id="GO:0005829">
    <property type="term" value="C:cytosol"/>
    <property type="evidence" value="ECO:0007669"/>
    <property type="project" value="TreeGrafter"/>
</dbReference>
<dbReference type="GO" id="GO:0009239">
    <property type="term" value="P:enterobactin biosynthetic process"/>
    <property type="evidence" value="ECO:0007669"/>
    <property type="project" value="TreeGrafter"/>
</dbReference>
<dbReference type="FunFam" id="3.40.50.980:FF:000001">
    <property type="entry name" value="Non-ribosomal peptide synthetase"/>
    <property type="match status" value="1"/>
</dbReference>
<dbReference type="GO" id="GO:0008610">
    <property type="term" value="P:lipid biosynthetic process"/>
    <property type="evidence" value="ECO:0007669"/>
    <property type="project" value="UniProtKB-ARBA"/>
</dbReference>
<dbReference type="InterPro" id="IPR000873">
    <property type="entry name" value="AMP-dep_synth/lig_dom"/>
</dbReference>
<dbReference type="GO" id="GO:0047527">
    <property type="term" value="F:2,3-dihydroxybenzoate-serine ligase activity"/>
    <property type="evidence" value="ECO:0007669"/>
    <property type="project" value="TreeGrafter"/>
</dbReference>
<dbReference type="Gene3D" id="2.30.38.10">
    <property type="entry name" value="Luciferase, Domain 3"/>
    <property type="match status" value="1"/>
</dbReference>
<dbReference type="Pfam" id="PF00501">
    <property type="entry name" value="AMP-binding"/>
    <property type="match status" value="1"/>
</dbReference>
<dbReference type="Pfam" id="PF00668">
    <property type="entry name" value="Condensation"/>
    <property type="match status" value="1"/>
</dbReference>
<dbReference type="PANTHER" id="PTHR45527">
    <property type="entry name" value="NONRIBOSOMAL PEPTIDE SYNTHETASE"/>
    <property type="match status" value="1"/>
</dbReference>
<dbReference type="InterPro" id="IPR010071">
    <property type="entry name" value="AA_adenyl_dom"/>
</dbReference>
<name>A0A418N106_9ACTN</name>
<gene>
    <name evidence="6" type="ORF">D2L64_01965</name>
</gene>
<sequence length="1062" mass="114611">MQQGDTGRSLSLGQERSWFIDQYVNAPVDVLVDRVRLRGELDADTLAAAFGDVVAGADVLSWAIGSEQGRAHQRRSAPVPTVLPSTDLSELPESERDEAARRAVERAAATRFDLGRGPLLRAEVLRLAADDHLLLLVAHRAVADPTSLALVVARLGAAYRTRCGAAAGPARPRSGPGTDDDFAGFAQRERTAAEAARVVAGAAWREHLADVPPLELPTDRVRGVQPRYEAGAVDVLLPAAVREQVDGLADRLGVRPADVLRAGFQALLHRWSGQPVLALGVADDRRDATTGELVGPASTWRVARSETDEATPFTALCAAAGAPEPLPFETLVEEVRPPRDPARNPVFQAAFTAQEITAPTDCFGAVEVVAQSLVPAAATLPDLALLAQPDGEDVRLTLSWRADLFDAATTERMLGHYVNLLGAALAEPDSPVQRLEILADAERARLLDEFNRTDVPYPSDVTVHELFEEQVLRTPDARAVTIEGQHLTYRELNEQANRLAHRLRAAGVGRGTFVALCLERSLELMVAVVAVLKSGGAYVPLDPAYPTDRLAFMLDDTQARFLVTLNRLRELAPVGPDVTVLVLDDADDAASIAAQPAANPVNVNTADDLTYIVYTSGSTGRPKGVETIHRGVARLVINTDILQLDERTSYLQISPLSFDACTLEIFGPLLNGGRVVLLPPGVPTPARVARTVREQGVDTLWLVAPLANLTIDTHLDDLRELRQFMAGGDVLSLPHIRQVLERLPHVSMVNGYGPTEVTAFSVSHKITYVDPDWPSIPIGRPMHNTTAYILDPLSQPVPIGVWGELYLGGPGVALGYHNRPDLNRERFLPDVFRPGDGHQLYRTGDRCRWLPDGTIQFHGRLDTQVKIDGLRVELGEIQSAVADDESVAAAVVTAPVIGARRTLVAYVVPADPQTFDPAVVRARVAAALPSVMVPAHYVTIPTIPLTPNNKVDFRALPEPALGAGGAHRPAETSTQQAVAEIWQEILGVPSVGLDDNFFELGGHSLRAVPMIAAVSMRFGIDLAVQDIFEVPVLEALANRIEERMLQAIPAEELERMFADIGG</sequence>
<dbReference type="SUPFAM" id="SSF47336">
    <property type="entry name" value="ACP-like"/>
    <property type="match status" value="1"/>
</dbReference>
<dbReference type="GO" id="GO:0009366">
    <property type="term" value="C:enterobactin synthetase complex"/>
    <property type="evidence" value="ECO:0007669"/>
    <property type="project" value="TreeGrafter"/>
</dbReference>
<dbReference type="Gene3D" id="3.30.300.30">
    <property type="match status" value="1"/>
</dbReference>
<accession>A0A418N106</accession>
<dbReference type="SUPFAM" id="SSF56801">
    <property type="entry name" value="Acetyl-CoA synthetase-like"/>
    <property type="match status" value="1"/>
</dbReference>
<dbReference type="InterPro" id="IPR025110">
    <property type="entry name" value="AMP-bd_C"/>
</dbReference>
<dbReference type="EMBL" id="QXEC01000001">
    <property type="protein sequence ID" value="RIV41484.1"/>
    <property type="molecule type" value="Genomic_DNA"/>
</dbReference>
<dbReference type="GO" id="GO:0031177">
    <property type="term" value="F:phosphopantetheine binding"/>
    <property type="evidence" value="ECO:0007669"/>
    <property type="project" value="InterPro"/>
</dbReference>
<dbReference type="InterPro" id="IPR020806">
    <property type="entry name" value="PKS_PP-bd"/>
</dbReference>
<dbReference type="PANTHER" id="PTHR45527:SF1">
    <property type="entry name" value="FATTY ACID SYNTHASE"/>
    <property type="match status" value="1"/>
</dbReference>
<dbReference type="InterPro" id="IPR001242">
    <property type="entry name" value="Condensation_dom"/>
</dbReference>
<dbReference type="Proteomes" id="UP000283832">
    <property type="component" value="Unassembled WGS sequence"/>
</dbReference>
<dbReference type="FunFam" id="1.10.1200.10:FF:000005">
    <property type="entry name" value="Nonribosomal peptide synthetase 1"/>
    <property type="match status" value="1"/>
</dbReference>
<dbReference type="Pfam" id="PF00550">
    <property type="entry name" value="PP-binding"/>
    <property type="match status" value="1"/>
</dbReference>
<dbReference type="RefSeq" id="WP_119572683.1">
    <property type="nucleotide sequence ID" value="NZ_QXEC01000001.1"/>
</dbReference>
<proteinExistence type="predicted"/>
<protein>
    <submittedName>
        <fullName evidence="6">Amino acid adenylation domain-containing protein</fullName>
    </submittedName>
</protein>
<dbReference type="InterPro" id="IPR020845">
    <property type="entry name" value="AMP-binding_CS"/>
</dbReference>
<dbReference type="Gene3D" id="3.30.559.10">
    <property type="entry name" value="Chloramphenicol acetyltransferase-like domain"/>
    <property type="match status" value="1"/>
</dbReference>
<evidence type="ECO:0000313" key="7">
    <source>
        <dbReference type="Proteomes" id="UP000283832"/>
    </source>
</evidence>
<evidence type="ECO:0000259" key="5">
    <source>
        <dbReference type="PROSITE" id="PS50075"/>
    </source>
</evidence>
<dbReference type="InterPro" id="IPR045851">
    <property type="entry name" value="AMP-bd_C_sf"/>
</dbReference>
<dbReference type="FunFam" id="3.40.50.12780:FF:000012">
    <property type="entry name" value="Non-ribosomal peptide synthetase"/>
    <property type="match status" value="1"/>
</dbReference>
<dbReference type="AlphaFoldDB" id="A0A418N106"/>
<evidence type="ECO:0000256" key="1">
    <source>
        <dbReference type="ARBA" id="ARBA00001957"/>
    </source>
</evidence>
<keyword evidence="7" id="KW-1185">Reference proteome</keyword>
<dbReference type="InterPro" id="IPR023213">
    <property type="entry name" value="CAT-like_dom_sf"/>
</dbReference>
<keyword evidence="2" id="KW-0596">Phosphopantetheine</keyword>
<dbReference type="Pfam" id="PF13193">
    <property type="entry name" value="AMP-binding_C"/>
    <property type="match status" value="1"/>
</dbReference>
<reference evidence="6 7" key="1">
    <citation type="submission" date="2018-08" db="EMBL/GenBank/DDBJ databases">
        <title>Jishengella sp. nov., isolated from a root of Azadirachta indica A. Juss. var. siamensis Valenton.</title>
        <authorList>
            <person name="Kuncharoen N."/>
            <person name="Tanasupawat S."/>
            <person name="Kudo T."/>
            <person name="Ohkuma M."/>
        </authorList>
    </citation>
    <scope>NUCLEOTIDE SEQUENCE [LARGE SCALE GENOMIC DNA]</scope>
    <source>
        <strain evidence="6 7">AZ1-13</strain>
    </source>
</reference>
<dbReference type="InterPro" id="IPR009081">
    <property type="entry name" value="PP-bd_ACP"/>
</dbReference>
<dbReference type="Gene3D" id="1.10.1200.10">
    <property type="entry name" value="ACP-like"/>
    <property type="match status" value="1"/>
</dbReference>
<dbReference type="PROSITE" id="PS00455">
    <property type="entry name" value="AMP_BINDING"/>
    <property type="match status" value="1"/>
</dbReference>
<dbReference type="SUPFAM" id="SSF52777">
    <property type="entry name" value="CoA-dependent acyltransferases"/>
    <property type="match status" value="2"/>
</dbReference>
<dbReference type="CDD" id="cd12117">
    <property type="entry name" value="A_NRPS_Srf_like"/>
    <property type="match status" value="1"/>
</dbReference>
<evidence type="ECO:0000256" key="2">
    <source>
        <dbReference type="ARBA" id="ARBA00022450"/>
    </source>
</evidence>
<keyword evidence="3" id="KW-0597">Phosphoprotein</keyword>
<evidence type="ECO:0000256" key="4">
    <source>
        <dbReference type="SAM" id="MobiDB-lite"/>
    </source>
</evidence>
<dbReference type="Gene3D" id="3.30.559.30">
    <property type="entry name" value="Nonribosomal peptide synthetase, condensation domain"/>
    <property type="match status" value="1"/>
</dbReference>
<dbReference type="NCBIfam" id="TIGR01733">
    <property type="entry name" value="AA-adenyl-dom"/>
    <property type="match status" value="1"/>
</dbReference>
<comment type="caution">
    <text evidence="6">The sequence shown here is derived from an EMBL/GenBank/DDBJ whole genome shotgun (WGS) entry which is preliminary data.</text>
</comment>
<comment type="cofactor">
    <cofactor evidence="1">
        <name>pantetheine 4'-phosphate</name>
        <dbReference type="ChEBI" id="CHEBI:47942"/>
    </cofactor>
</comment>
<dbReference type="Gene3D" id="3.40.50.980">
    <property type="match status" value="2"/>
</dbReference>
<feature type="domain" description="Carrier" evidence="5">
    <location>
        <begin position="969"/>
        <end position="1044"/>
    </location>
</feature>
<dbReference type="OrthoDB" id="4477213at2"/>
<evidence type="ECO:0000256" key="3">
    <source>
        <dbReference type="ARBA" id="ARBA00022553"/>
    </source>
</evidence>